<dbReference type="VEuPathDB" id="FungiDB:EMCG_00645"/>
<dbReference type="EMBL" id="LCZI01001380">
    <property type="protein sequence ID" value="KKZ61021.1"/>
    <property type="molecule type" value="Genomic_DNA"/>
</dbReference>
<dbReference type="Proteomes" id="UP000034164">
    <property type="component" value="Unassembled WGS sequence"/>
</dbReference>
<protein>
    <recommendedName>
        <fullName evidence="4">Prion-inhibition and propagation HeLo domain-containing protein</fullName>
    </recommendedName>
</protein>
<dbReference type="AlphaFoldDB" id="A0A0G2J7K3"/>
<organism evidence="2 3">
    <name type="scientific">[Emmonsia] crescens</name>
    <dbReference type="NCBI Taxonomy" id="73230"/>
    <lineage>
        <taxon>Eukaryota</taxon>
        <taxon>Fungi</taxon>
        <taxon>Dikarya</taxon>
        <taxon>Ascomycota</taxon>
        <taxon>Pezizomycotina</taxon>
        <taxon>Eurotiomycetes</taxon>
        <taxon>Eurotiomycetidae</taxon>
        <taxon>Onygenales</taxon>
        <taxon>Ajellomycetaceae</taxon>
        <taxon>Emergomyces</taxon>
    </lineage>
</organism>
<keyword evidence="1" id="KW-0732">Signal</keyword>
<gene>
    <name evidence="2" type="ORF">EMCG_00645</name>
</gene>
<evidence type="ECO:0008006" key="4">
    <source>
        <dbReference type="Google" id="ProtNLM"/>
    </source>
</evidence>
<feature type="signal peptide" evidence="1">
    <location>
        <begin position="1"/>
        <end position="20"/>
    </location>
</feature>
<comment type="caution">
    <text evidence="2">The sequence shown here is derived from an EMBL/GenBank/DDBJ whole genome shotgun (WGS) entry which is preliminary data.</text>
</comment>
<sequence>MLKKALAFKLLQALVSVEEALMYEAFCIQLRTLNDRLAKLKSIQTNGRKHYTPVTNTPVSKNNTDIMDWVDSNTYTQARVSTVRTGFQVPGIAPEEAAD</sequence>
<dbReference type="OrthoDB" id="4190129at2759"/>
<evidence type="ECO:0000313" key="2">
    <source>
        <dbReference type="EMBL" id="KKZ61021.1"/>
    </source>
</evidence>
<reference evidence="3" key="1">
    <citation type="journal article" date="2015" name="PLoS Genet.">
        <title>The dynamic genome and transcriptome of the human fungal pathogen Blastomyces and close relative Emmonsia.</title>
        <authorList>
            <person name="Munoz J.F."/>
            <person name="Gauthier G.M."/>
            <person name="Desjardins C.A."/>
            <person name="Gallo J.E."/>
            <person name="Holder J."/>
            <person name="Sullivan T.D."/>
            <person name="Marty A.J."/>
            <person name="Carmen J.C."/>
            <person name="Chen Z."/>
            <person name="Ding L."/>
            <person name="Gujja S."/>
            <person name="Magrini V."/>
            <person name="Misas E."/>
            <person name="Mitreva M."/>
            <person name="Priest M."/>
            <person name="Saif S."/>
            <person name="Whiston E.A."/>
            <person name="Young S."/>
            <person name="Zeng Q."/>
            <person name="Goldman W.E."/>
            <person name="Mardis E.R."/>
            <person name="Taylor J.W."/>
            <person name="McEwen J.G."/>
            <person name="Clay O.K."/>
            <person name="Klein B.S."/>
            <person name="Cuomo C.A."/>
        </authorList>
    </citation>
    <scope>NUCLEOTIDE SEQUENCE [LARGE SCALE GENOMIC DNA]</scope>
    <source>
        <strain evidence="3">UAMH 3008</strain>
    </source>
</reference>
<accession>A0A0G2J7K3</accession>
<evidence type="ECO:0000256" key="1">
    <source>
        <dbReference type="SAM" id="SignalP"/>
    </source>
</evidence>
<evidence type="ECO:0000313" key="3">
    <source>
        <dbReference type="Proteomes" id="UP000034164"/>
    </source>
</evidence>
<feature type="chain" id="PRO_5005181979" description="Prion-inhibition and propagation HeLo domain-containing protein" evidence="1">
    <location>
        <begin position="21"/>
        <end position="99"/>
    </location>
</feature>
<proteinExistence type="predicted"/>
<name>A0A0G2J7K3_9EURO</name>